<reference evidence="3" key="1">
    <citation type="journal article" date="2019" name="Int. J. Syst. Evol. Microbiol.">
        <title>The Global Catalogue of Microorganisms (GCM) 10K type strain sequencing project: providing services to taxonomists for standard genome sequencing and annotation.</title>
        <authorList>
            <consortium name="The Broad Institute Genomics Platform"/>
            <consortium name="The Broad Institute Genome Sequencing Center for Infectious Disease"/>
            <person name="Wu L."/>
            <person name="Ma J."/>
        </authorList>
    </citation>
    <scope>NUCLEOTIDE SEQUENCE [LARGE SCALE GENOMIC DNA]</scope>
    <source>
        <strain evidence="3">CGMCC 1.16060</strain>
    </source>
</reference>
<organism evidence="2 3">
    <name type="scientific">Flavobacterium limi</name>
    <dbReference type="NCBI Taxonomy" id="2045105"/>
    <lineage>
        <taxon>Bacteria</taxon>
        <taxon>Pseudomonadati</taxon>
        <taxon>Bacteroidota</taxon>
        <taxon>Flavobacteriia</taxon>
        <taxon>Flavobacteriales</taxon>
        <taxon>Flavobacteriaceae</taxon>
        <taxon>Flavobacterium</taxon>
    </lineage>
</organism>
<feature type="compositionally biased region" description="Polar residues" evidence="1">
    <location>
        <begin position="37"/>
        <end position="59"/>
    </location>
</feature>
<accession>A0ABQ1UQ91</accession>
<dbReference type="EMBL" id="BMKP01000008">
    <property type="protein sequence ID" value="GGF22513.1"/>
    <property type="molecule type" value="Genomic_DNA"/>
</dbReference>
<sequence length="59" mass="6250">MKKYLNLNLIVILLITLLLLSCKNNISAGVGSDGKSLDSTGTNTDTTSVPQKSSKVIVE</sequence>
<evidence type="ECO:0000313" key="2">
    <source>
        <dbReference type="EMBL" id="GGF22513.1"/>
    </source>
</evidence>
<proteinExistence type="predicted"/>
<evidence type="ECO:0000256" key="1">
    <source>
        <dbReference type="SAM" id="MobiDB-lite"/>
    </source>
</evidence>
<feature type="region of interest" description="Disordered" evidence="1">
    <location>
        <begin position="28"/>
        <end position="59"/>
    </location>
</feature>
<dbReference type="PROSITE" id="PS51257">
    <property type="entry name" value="PROKAR_LIPOPROTEIN"/>
    <property type="match status" value="1"/>
</dbReference>
<comment type="caution">
    <text evidence="2">The sequence shown here is derived from an EMBL/GenBank/DDBJ whole genome shotgun (WGS) entry which is preliminary data.</text>
</comment>
<keyword evidence="3" id="KW-1185">Reference proteome</keyword>
<dbReference type="Proteomes" id="UP000655016">
    <property type="component" value="Unassembled WGS sequence"/>
</dbReference>
<name>A0ABQ1UQ91_9FLAO</name>
<gene>
    <name evidence="2" type="ORF">GCM10011518_34670</name>
</gene>
<evidence type="ECO:0000313" key="3">
    <source>
        <dbReference type="Proteomes" id="UP000655016"/>
    </source>
</evidence>
<protein>
    <submittedName>
        <fullName evidence="2">Uncharacterized protein</fullName>
    </submittedName>
</protein>